<proteinExistence type="predicted"/>
<sequence>MAETHERIFYEVMWRSWTAKGDSPSPVPWWLQQAFHRWTDSFDAGSFESKEGALASNALYRYWSMVGVKDHRQESLVGQAGEIEPVYDKYSVAFLLYEPSSGALRLPQLPGPGGSVEQRMEAAHLPVVETVFRTGTGFEVTQRTLATTVGVRQRDLVLNRLSVTAGADAPRDGWLCVAVLPAGPSGFQRHYRGAAQDTDRRLTLLRYLPQEARVVTNTGWGPVFDRAPEQYGVYGNPDFSQDPGSYLVRSPFHELTVGGKLNGADEATDQVAGMCTGVFAWPFRLEEGESFSLDVRLPVDTYSGADDLAELRSAPADDLEAANREFWTRKLTQEGVQPRLPAPVAHLADLFRQTRGQLLVLSDSGQIHPGPTVYDSFWIRDSSVEATACSLAGDTALARAQLGTHHRGAFNFGRGRIGPCAEYGFFGGQHEKDDQEWDSNGQALWALGRFDRTQGPGAAFGAGLYNPYILGGARWLRDNRDQYGLLHSGWSAEHLGERDKPHYWDDIWGLAGLYEAARLAERLGTPEVGELWWAFDDMKRATAASMRWVLDEQSRRGEWETFLPTGPGDVGRLDSTMIGAAAYFHPCRLHMGSKLGDDIDRAARFTLDTLYGHFVRGGYRHEAAWNAYGPYLTLQLAHACLLAGDPQRMDDLLGWTVGAGTPVARGQRAALGAWNEQHAFPIASDFAEFPDRFWYMGDMPHGWAAAEYLLLVRDILFFEADEDRDPHLYIAPGVRPHWVPDGETVSVSDAPTLFGAPFGYRLTHDTAARTVTVDIDQSPPHLRYVYPCRFGPVRTATAGGRTLDVTGADVQVPPGTRRFSVRYA</sequence>
<evidence type="ECO:0000313" key="2">
    <source>
        <dbReference type="Proteomes" id="UP000664167"/>
    </source>
</evidence>
<dbReference type="GO" id="GO:0005975">
    <property type="term" value="P:carbohydrate metabolic process"/>
    <property type="evidence" value="ECO:0007669"/>
    <property type="project" value="InterPro"/>
</dbReference>
<dbReference type="AlphaFoldDB" id="A0A939FD24"/>
<reference evidence="1" key="1">
    <citation type="submission" date="2021-03" db="EMBL/GenBank/DDBJ databases">
        <title>Streptomyces poriferae sp. nov., a novel marine sponge-derived Actinobacteria species with anti-MRSA activity.</title>
        <authorList>
            <person name="Sandoval-Powers M."/>
            <person name="Kralova S."/>
            <person name="Nguyen G.-S."/>
            <person name="Fawwal D."/>
            <person name="Degnes K."/>
            <person name="Klinkenberg G."/>
            <person name="Sletta H."/>
            <person name="Wentzel A."/>
            <person name="Liles M.R."/>
        </authorList>
    </citation>
    <scope>NUCLEOTIDE SEQUENCE</scope>
    <source>
        <strain evidence="1">DSM 41794</strain>
    </source>
</reference>
<comment type="caution">
    <text evidence="1">The sequence shown here is derived from an EMBL/GenBank/DDBJ whole genome shotgun (WGS) entry which is preliminary data.</text>
</comment>
<accession>A0A939FD24</accession>
<evidence type="ECO:0008006" key="3">
    <source>
        <dbReference type="Google" id="ProtNLM"/>
    </source>
</evidence>
<dbReference type="RefSeq" id="WP_206966940.1">
    <property type="nucleotide sequence ID" value="NZ_BAAAJJ010000004.1"/>
</dbReference>
<protein>
    <recommendedName>
        <fullName evidence="3">Alpha-L-rhamnosidase six-hairpin glycosidase domain-containing protein</fullName>
    </recommendedName>
</protein>
<evidence type="ECO:0000313" key="1">
    <source>
        <dbReference type="EMBL" id="MBO0515798.1"/>
    </source>
</evidence>
<gene>
    <name evidence="1" type="ORF">J0695_29025</name>
</gene>
<dbReference type="Proteomes" id="UP000664167">
    <property type="component" value="Unassembled WGS sequence"/>
</dbReference>
<dbReference type="SUPFAM" id="SSF48208">
    <property type="entry name" value="Six-hairpin glycosidases"/>
    <property type="match status" value="1"/>
</dbReference>
<dbReference type="InterPro" id="IPR012341">
    <property type="entry name" value="6hp_glycosidase-like_sf"/>
</dbReference>
<organism evidence="1 2">
    <name type="scientific">Streptomyces beijiangensis</name>
    <dbReference type="NCBI Taxonomy" id="163361"/>
    <lineage>
        <taxon>Bacteria</taxon>
        <taxon>Bacillati</taxon>
        <taxon>Actinomycetota</taxon>
        <taxon>Actinomycetes</taxon>
        <taxon>Kitasatosporales</taxon>
        <taxon>Streptomycetaceae</taxon>
        <taxon>Streptomyces</taxon>
    </lineage>
</organism>
<dbReference type="InterPro" id="IPR008928">
    <property type="entry name" value="6-hairpin_glycosidase_sf"/>
</dbReference>
<keyword evidence="2" id="KW-1185">Reference proteome</keyword>
<dbReference type="EMBL" id="JAFLRJ010000328">
    <property type="protein sequence ID" value="MBO0515798.1"/>
    <property type="molecule type" value="Genomic_DNA"/>
</dbReference>
<dbReference type="Gene3D" id="1.50.10.10">
    <property type="match status" value="1"/>
</dbReference>
<name>A0A939FD24_9ACTN</name>